<dbReference type="AlphaFoldDB" id="A0A803U0H6"/>
<reference evidence="1" key="3">
    <citation type="submission" date="2025-09" db="UniProtKB">
        <authorList>
            <consortium name="Ensembl"/>
        </authorList>
    </citation>
    <scope>IDENTIFICATION</scope>
</reference>
<name>A0A803U0H6_ANOCA</name>
<dbReference type="Ensembl" id="ENSACAT00000050771.1">
    <property type="protein sequence ID" value="ENSACAP00000040966.1"/>
    <property type="gene ID" value="ENSACAG00000043456.1"/>
</dbReference>
<keyword evidence="2" id="KW-1185">Reference proteome</keyword>
<dbReference type="InParanoid" id="A0A803U0H6"/>
<sequence>CLLRCSNDCYLLNKLHKCSYHARALLSHLTERLVLYKQLKAVAKEQHAEQALKETTPYQVVLRINQSRAKEAVAAKVNGTALLLLRIQSWELLLPPQSGSHLHHACQLHQELLQGHLPQYFELDYMAE</sequence>
<dbReference type="InterPro" id="IPR012675">
    <property type="entry name" value="Beta-grasp_dom_sf"/>
</dbReference>
<dbReference type="Proteomes" id="UP000001646">
    <property type="component" value="Unplaced"/>
</dbReference>
<protein>
    <submittedName>
        <fullName evidence="1">Uncharacterized protein</fullName>
    </submittedName>
</protein>
<evidence type="ECO:0000313" key="2">
    <source>
        <dbReference type="Proteomes" id="UP000001646"/>
    </source>
</evidence>
<reference evidence="1" key="1">
    <citation type="submission" date="2009-12" db="EMBL/GenBank/DDBJ databases">
        <title>The Genome Sequence of Anolis carolinensis (Green Anole Lizard).</title>
        <authorList>
            <consortium name="The Genome Sequencing Platform"/>
            <person name="Di Palma F."/>
            <person name="Alfoldi J."/>
            <person name="Heiman D."/>
            <person name="Young S."/>
            <person name="Grabherr M."/>
            <person name="Johnson J."/>
            <person name="Lander E.S."/>
            <person name="Lindblad-Toh K."/>
        </authorList>
    </citation>
    <scope>NUCLEOTIDE SEQUENCE [LARGE SCALE GENOMIC DNA]</scope>
    <source>
        <strain evidence="1">JBL SC #1</strain>
    </source>
</reference>
<evidence type="ECO:0000313" key="1">
    <source>
        <dbReference type="Ensembl" id="ENSACAP00000040966.1"/>
    </source>
</evidence>
<reference evidence="1" key="2">
    <citation type="submission" date="2025-08" db="UniProtKB">
        <authorList>
            <consortium name="Ensembl"/>
        </authorList>
    </citation>
    <scope>IDENTIFICATION</scope>
</reference>
<proteinExistence type="predicted"/>
<dbReference type="Gene3D" id="3.10.20.30">
    <property type="match status" value="1"/>
</dbReference>
<accession>A0A803U0H6</accession>
<organism evidence="1 2">
    <name type="scientific">Anolis carolinensis</name>
    <name type="common">Green anole</name>
    <name type="synonym">American chameleon</name>
    <dbReference type="NCBI Taxonomy" id="28377"/>
    <lineage>
        <taxon>Eukaryota</taxon>
        <taxon>Metazoa</taxon>
        <taxon>Chordata</taxon>
        <taxon>Craniata</taxon>
        <taxon>Vertebrata</taxon>
        <taxon>Euteleostomi</taxon>
        <taxon>Lepidosauria</taxon>
        <taxon>Squamata</taxon>
        <taxon>Bifurcata</taxon>
        <taxon>Unidentata</taxon>
        <taxon>Episquamata</taxon>
        <taxon>Toxicofera</taxon>
        <taxon>Iguania</taxon>
        <taxon>Dactyloidae</taxon>
        <taxon>Anolis</taxon>
    </lineage>
</organism>